<reference evidence="2" key="1">
    <citation type="journal article" date="2019" name="Int. J. Syst. Evol. Microbiol.">
        <title>The Global Catalogue of Microorganisms (GCM) 10K type strain sequencing project: providing services to taxonomists for standard genome sequencing and annotation.</title>
        <authorList>
            <consortium name="The Broad Institute Genomics Platform"/>
            <consortium name="The Broad Institute Genome Sequencing Center for Infectious Disease"/>
            <person name="Wu L."/>
            <person name="Ma J."/>
        </authorList>
    </citation>
    <scope>NUCLEOTIDE SEQUENCE [LARGE SCALE GENOMIC DNA]</scope>
    <source>
        <strain evidence="2">KLKA75</strain>
    </source>
</reference>
<keyword evidence="2" id="KW-1185">Reference proteome</keyword>
<dbReference type="GO" id="GO:0016403">
    <property type="term" value="F:dimethylargininase activity"/>
    <property type="evidence" value="ECO:0007669"/>
    <property type="project" value="UniProtKB-EC"/>
</dbReference>
<organism evidence="1 2">
    <name type="scientific">Actinomadura gamaensis</name>
    <dbReference type="NCBI Taxonomy" id="1763541"/>
    <lineage>
        <taxon>Bacteria</taxon>
        <taxon>Bacillati</taxon>
        <taxon>Actinomycetota</taxon>
        <taxon>Actinomycetes</taxon>
        <taxon>Streptosporangiales</taxon>
        <taxon>Thermomonosporaceae</taxon>
        <taxon>Actinomadura</taxon>
    </lineage>
</organism>
<dbReference type="Gene3D" id="3.75.10.10">
    <property type="entry name" value="L-arginine/glycine Amidinotransferase, Chain A"/>
    <property type="match status" value="1"/>
</dbReference>
<keyword evidence="1" id="KW-0378">Hydrolase</keyword>
<evidence type="ECO:0000313" key="1">
    <source>
        <dbReference type="EMBL" id="MFC4907223.1"/>
    </source>
</evidence>
<dbReference type="NCBIfam" id="NF045659">
    <property type="entry name" value="DiMArgaseDdahMtb"/>
    <property type="match status" value="1"/>
</dbReference>
<dbReference type="Pfam" id="PF19420">
    <property type="entry name" value="DDAH_eukar"/>
    <property type="match status" value="1"/>
</dbReference>
<name>A0ABV9TUW4_9ACTN</name>
<gene>
    <name evidence="1" type="primary">ddaH</name>
    <name evidence="1" type="ORF">ACFPCY_07825</name>
</gene>
<evidence type="ECO:0000313" key="2">
    <source>
        <dbReference type="Proteomes" id="UP001595872"/>
    </source>
</evidence>
<dbReference type="EMBL" id="JBHSIT010000002">
    <property type="protein sequence ID" value="MFC4907223.1"/>
    <property type="molecule type" value="Genomic_DNA"/>
</dbReference>
<dbReference type="RefSeq" id="WP_378252961.1">
    <property type="nucleotide sequence ID" value="NZ_JBHSIT010000002.1"/>
</dbReference>
<dbReference type="SUPFAM" id="SSF55909">
    <property type="entry name" value="Pentein"/>
    <property type="match status" value="1"/>
</dbReference>
<dbReference type="Proteomes" id="UP001595872">
    <property type="component" value="Unassembled WGS sequence"/>
</dbReference>
<sequence length="297" mass="32546">MSTQNAAARPARTATPRRYLMCPPRHFDVTYSINPWMEPGKPVDAGLAMAQWDRLRNLYVGLGHRVELIDPIPGLPDMVFAANGATVVDGRVLAARFRHAERAAEGPAYAAWFRDRGHPVHVGEFVNEGEGDLIVTGDRILAGHGFRTDPRAHAEAEAALGLPVVPLRLVDPRFYHLDTALAVLDHEEIMYYPAAFDARSRAVLAELYPDAITATDADAEVFGLNAVCDGRHVLLPEQAVHLIDRLWERGFVPIGVDLAELLKSGGSAKCCTLEIRPPRPAGVRRHADPAVLREAAR</sequence>
<proteinExistence type="predicted"/>
<dbReference type="EC" id="3.5.3.18" evidence="1"/>
<comment type="caution">
    <text evidence="1">The sequence shown here is derived from an EMBL/GenBank/DDBJ whole genome shotgun (WGS) entry which is preliminary data.</text>
</comment>
<accession>A0ABV9TUW4</accession>
<protein>
    <submittedName>
        <fullName evidence="1">Dimethylargininase</fullName>
        <ecNumber evidence="1">3.5.3.18</ecNumber>
    </submittedName>
</protein>